<feature type="domain" description="Cytochrome C Planctomycete-type" evidence="3">
    <location>
        <begin position="42"/>
        <end position="103"/>
    </location>
</feature>
<dbReference type="SUPFAM" id="SSF46626">
    <property type="entry name" value="Cytochrome c"/>
    <property type="match status" value="1"/>
</dbReference>
<evidence type="ECO:0000313" key="4">
    <source>
        <dbReference type="EMBL" id="MDN5215507.1"/>
    </source>
</evidence>
<dbReference type="EMBL" id="JAUJEB010000006">
    <property type="protein sequence ID" value="MDN5215507.1"/>
    <property type="molecule type" value="Genomic_DNA"/>
</dbReference>
<dbReference type="PANTHER" id="PTHR35889">
    <property type="entry name" value="CYCLOINULO-OLIGOSACCHARIDE FRUCTANOTRANSFERASE-RELATED"/>
    <property type="match status" value="1"/>
</dbReference>
<feature type="domain" description="DUF1549" evidence="1">
    <location>
        <begin position="151"/>
        <end position="363"/>
    </location>
</feature>
<protein>
    <submittedName>
        <fullName evidence="4">PSD1 and planctomycete cytochrome C domain-containing protein</fullName>
    </submittedName>
</protein>
<dbReference type="InterPro" id="IPR011429">
    <property type="entry name" value="Cyt_c_Planctomycete-type"/>
</dbReference>
<feature type="domain" description="DUF1553" evidence="2">
    <location>
        <begin position="704"/>
        <end position="957"/>
    </location>
</feature>
<evidence type="ECO:0000259" key="1">
    <source>
        <dbReference type="Pfam" id="PF07583"/>
    </source>
</evidence>
<sequence>MLTLTLGVAVAVLFQCTNKNPTAIPETIDFNFDVRPILVQKCYHCHGPDPSSRKANLRLDTFEGATALLEEGTRAIVPGYPGKSELIERIAHVDPDMKMPPPESNLELSQYEIEILKKWIDQGAEWKPHWAFIKPELKEPVAFDPGQSANQIDDFILEKVKQNGLEPEPIADKNTLVRRVSYLLTGLPPTAEMIDEYISDQNPDAYEKMVDRYLGSADFGERWARHWMDVVRYAETKGHEFDYPIIGAWKYRDYLIRAFNNDIPYDQLVKEHLAGDMVDAVRWNPENGINESQLGTVFYALSEGTHSPVDIRKDEADRIDNMIDVTTKTFQGLTVSCARCHDHKFDPIPTADYYALYGVMESSRFSLKPANFTAEKMEDLGEIEALKDSVRSMIGRLWLSEYGTVSGNQVINSEESKIKPREKKGEYQIMADFRGDDLDGWKSDGLAFGEKTTLGEPVFDNQGRNLVGIAEGKATSRMIAKGLYGVLRSPNFVIDKDFIGVKALGENATIRIIVDNFQLIQYPIYGGLDKKVNSGKWKHITFDVAAWKGHKAYIEILPGFYKKQAYKLPQNAYVDVEYVITFDDEWPQSVELIRSDKADPQQAIQDWAADKCSPQQVKLLNNLLGRNLLSKQFPKTDQFLERNKQLASKLDDSSYFAGVEDGYGINSHIFNRGNHNDLSAEPVPRGFLSAISSESPAFGSPGSGRMELVDAILDPDNPLTSRVMVNRIWHHLFGRGIVETVDNFGLQGKLPTHPELLDYLAFKFQNEGWSIKKMIKFIVMSNTFRRSVNVAEHTQQIDPGNLWLSHFPIRRLESEAIRDGLLAISGNLDTARYGPPVPVYLTSFMKGRGRPKNSGPLDGNGRRSIYLEVRRNFLQPMMLTFDRPIPFSTFGKRNVTNVPAQSLILMNDPFVIHQAEVMAKNLMNLENMGVEERLRWIYTRALGRQPIQVELQQAKTFISTLAQSHEVKEADILNSTPVWKDYCHSVFNLKEFIYLL</sequence>
<evidence type="ECO:0000259" key="3">
    <source>
        <dbReference type="Pfam" id="PF07635"/>
    </source>
</evidence>
<keyword evidence="5" id="KW-1185">Reference proteome</keyword>
<proteinExistence type="predicted"/>
<dbReference type="RefSeq" id="WP_346760837.1">
    <property type="nucleotide sequence ID" value="NZ_JAUJEB010000006.1"/>
</dbReference>
<dbReference type="Proteomes" id="UP001172083">
    <property type="component" value="Unassembled WGS sequence"/>
</dbReference>
<dbReference type="Pfam" id="PF07587">
    <property type="entry name" value="PSD1"/>
    <property type="match status" value="1"/>
</dbReference>
<gene>
    <name evidence="4" type="ORF">QQ020_25745</name>
</gene>
<reference evidence="4" key="1">
    <citation type="submission" date="2023-06" db="EMBL/GenBank/DDBJ databases">
        <title>Genomic of Agaribacillus aureum.</title>
        <authorList>
            <person name="Wang G."/>
        </authorList>
    </citation>
    <scope>NUCLEOTIDE SEQUENCE</scope>
    <source>
        <strain evidence="4">BMA12</strain>
    </source>
</reference>
<accession>A0ABT8LEW4</accession>
<evidence type="ECO:0000313" key="5">
    <source>
        <dbReference type="Proteomes" id="UP001172083"/>
    </source>
</evidence>
<evidence type="ECO:0000259" key="2">
    <source>
        <dbReference type="Pfam" id="PF07587"/>
    </source>
</evidence>
<comment type="caution">
    <text evidence="4">The sequence shown here is derived from an EMBL/GenBank/DDBJ whole genome shotgun (WGS) entry which is preliminary data.</text>
</comment>
<dbReference type="InterPro" id="IPR022655">
    <property type="entry name" value="DUF1553"/>
</dbReference>
<dbReference type="InterPro" id="IPR036909">
    <property type="entry name" value="Cyt_c-like_dom_sf"/>
</dbReference>
<dbReference type="Pfam" id="PF07583">
    <property type="entry name" value="PSCyt2"/>
    <property type="match status" value="1"/>
</dbReference>
<organism evidence="4 5">
    <name type="scientific">Agaribacillus aureus</name>
    <dbReference type="NCBI Taxonomy" id="3051825"/>
    <lineage>
        <taxon>Bacteria</taxon>
        <taxon>Pseudomonadati</taxon>
        <taxon>Bacteroidota</taxon>
        <taxon>Cytophagia</taxon>
        <taxon>Cytophagales</taxon>
        <taxon>Splendidivirgaceae</taxon>
        <taxon>Agaribacillus</taxon>
    </lineage>
</organism>
<dbReference type="Pfam" id="PF07635">
    <property type="entry name" value="PSCyt1"/>
    <property type="match status" value="1"/>
</dbReference>
<name>A0ABT8LEW4_9BACT</name>
<dbReference type="PANTHER" id="PTHR35889:SF3">
    <property type="entry name" value="F-BOX DOMAIN-CONTAINING PROTEIN"/>
    <property type="match status" value="1"/>
</dbReference>
<dbReference type="InterPro" id="IPR011444">
    <property type="entry name" value="DUF1549"/>
</dbReference>